<sequence>MQRPHISPFFGDKLNNPINSSNRILHNLLLFHRPSGNPHHTTSTRINKQQGRPTNPLNLFLPILPTQLNRNRDLLLLVKMLPNSLRKKWDNPLISKEQIIRITQLPLCLKGLVIRLQFGEFDDFSNWDFFIQHLLLRRFRIKMSVVKK</sequence>
<accession>A0A7C8YH31</accession>
<dbReference type="EMBL" id="GISG01018323">
    <property type="protein sequence ID" value="MBA4617931.1"/>
    <property type="molecule type" value="Transcribed_RNA"/>
</dbReference>
<evidence type="ECO:0000313" key="1">
    <source>
        <dbReference type="EMBL" id="MBA4617931.1"/>
    </source>
</evidence>
<name>A0A7C8YH31_OPUST</name>
<dbReference type="EMBL" id="GISG01018321">
    <property type="protein sequence ID" value="MBA4617929.1"/>
    <property type="molecule type" value="Transcribed_RNA"/>
</dbReference>
<reference evidence="1" key="1">
    <citation type="journal article" date="2013" name="J. Plant Res.">
        <title>Effect of fungi and light on seed germination of three Opuntia species from semiarid lands of central Mexico.</title>
        <authorList>
            <person name="Delgado-Sanchez P."/>
            <person name="Jimenez-Bremont J.F."/>
            <person name="Guerrero-Gonzalez Mde L."/>
            <person name="Flores J."/>
        </authorList>
    </citation>
    <scope>NUCLEOTIDE SEQUENCE</scope>
    <source>
        <tissue evidence="1">Cladode</tissue>
    </source>
</reference>
<dbReference type="EMBL" id="GISG01018322">
    <property type="protein sequence ID" value="MBA4617930.1"/>
    <property type="molecule type" value="Transcribed_RNA"/>
</dbReference>
<organism evidence="1">
    <name type="scientific">Opuntia streptacantha</name>
    <name type="common">Prickly pear cactus</name>
    <name type="synonym">Opuntia cardona</name>
    <dbReference type="NCBI Taxonomy" id="393608"/>
    <lineage>
        <taxon>Eukaryota</taxon>
        <taxon>Viridiplantae</taxon>
        <taxon>Streptophyta</taxon>
        <taxon>Embryophyta</taxon>
        <taxon>Tracheophyta</taxon>
        <taxon>Spermatophyta</taxon>
        <taxon>Magnoliopsida</taxon>
        <taxon>eudicotyledons</taxon>
        <taxon>Gunneridae</taxon>
        <taxon>Pentapetalae</taxon>
        <taxon>Caryophyllales</taxon>
        <taxon>Cactineae</taxon>
        <taxon>Cactaceae</taxon>
        <taxon>Opuntioideae</taxon>
        <taxon>Opuntia</taxon>
    </lineage>
</organism>
<proteinExistence type="predicted"/>
<protein>
    <submittedName>
        <fullName evidence="1">Uncharacterized protein</fullName>
    </submittedName>
</protein>
<dbReference type="AlphaFoldDB" id="A0A7C8YH31"/>
<reference evidence="1" key="2">
    <citation type="submission" date="2020-07" db="EMBL/GenBank/DDBJ databases">
        <authorList>
            <person name="Vera ALvarez R."/>
            <person name="Arias-Moreno D.M."/>
            <person name="Jimenez-Jacinto V."/>
            <person name="Jimenez-Bremont J.F."/>
            <person name="Swaminathan K."/>
            <person name="Moose S.P."/>
            <person name="Guerrero-Gonzalez M.L."/>
            <person name="Marino-Ramirez L."/>
            <person name="Landsman D."/>
            <person name="Rodriguez-Kessler M."/>
            <person name="Delgado-Sanchez P."/>
        </authorList>
    </citation>
    <scope>NUCLEOTIDE SEQUENCE</scope>
    <source>
        <tissue evidence="1">Cladode</tissue>
    </source>
</reference>